<dbReference type="Proteomes" id="UP000284676">
    <property type="component" value="Unassembled WGS sequence"/>
</dbReference>
<dbReference type="SMART" id="SM00240">
    <property type="entry name" value="FHA"/>
    <property type="match status" value="1"/>
</dbReference>
<accession>A0A414PQ27</accession>
<proteinExistence type="predicted"/>
<organism evidence="3 4">
    <name type="scientific">Fusobacterium mortiferum</name>
    <dbReference type="NCBI Taxonomy" id="850"/>
    <lineage>
        <taxon>Bacteria</taxon>
        <taxon>Fusobacteriati</taxon>
        <taxon>Fusobacteriota</taxon>
        <taxon>Fusobacteriia</taxon>
        <taxon>Fusobacteriales</taxon>
        <taxon>Fusobacteriaceae</taxon>
        <taxon>Fusobacterium</taxon>
    </lineage>
</organism>
<evidence type="ECO:0000256" key="1">
    <source>
        <dbReference type="SAM" id="Phobius"/>
    </source>
</evidence>
<dbReference type="CDD" id="cd00060">
    <property type="entry name" value="FHA"/>
    <property type="match status" value="1"/>
</dbReference>
<gene>
    <name evidence="3" type="ORF">DW663_10205</name>
</gene>
<evidence type="ECO:0000313" key="3">
    <source>
        <dbReference type="EMBL" id="RHF70647.1"/>
    </source>
</evidence>
<keyword evidence="1" id="KW-0472">Membrane</keyword>
<dbReference type="RefSeq" id="WP_117708246.1">
    <property type="nucleotide sequence ID" value="NZ_QRHL01000023.1"/>
</dbReference>
<protein>
    <submittedName>
        <fullName evidence="3">FHA domain-containing protein</fullName>
    </submittedName>
</protein>
<keyword evidence="1" id="KW-0812">Transmembrane</keyword>
<feature type="transmembrane region" description="Helical" evidence="1">
    <location>
        <begin position="33"/>
        <end position="50"/>
    </location>
</feature>
<dbReference type="Pfam" id="PF00498">
    <property type="entry name" value="FHA"/>
    <property type="match status" value="1"/>
</dbReference>
<dbReference type="AlphaFoldDB" id="A0A414PQ27"/>
<dbReference type="SUPFAM" id="SSF49879">
    <property type="entry name" value="SMAD/FHA domain"/>
    <property type="match status" value="1"/>
</dbReference>
<reference evidence="3 4" key="1">
    <citation type="submission" date="2018-08" db="EMBL/GenBank/DDBJ databases">
        <title>A genome reference for cultivated species of the human gut microbiota.</title>
        <authorList>
            <person name="Zou Y."/>
            <person name="Xue W."/>
            <person name="Luo G."/>
        </authorList>
    </citation>
    <scope>NUCLEOTIDE SEQUENCE [LARGE SCALE GENOMIC DNA]</scope>
    <source>
        <strain evidence="3 4">AM25-1</strain>
    </source>
</reference>
<keyword evidence="1" id="KW-1133">Transmembrane helix</keyword>
<comment type="caution">
    <text evidence="3">The sequence shown here is derived from an EMBL/GenBank/DDBJ whole genome shotgun (WGS) entry which is preliminary data.</text>
</comment>
<dbReference type="EMBL" id="QRHL01000023">
    <property type="protein sequence ID" value="RHF70647.1"/>
    <property type="molecule type" value="Genomic_DNA"/>
</dbReference>
<sequence length="220" mass="25892">MRFFKELKLKREIRKYQKRELLKHETREKRNNYIFWIIVGITCFSIAYYYNFSKDILTIISIFIMGLLIVDLFYSNWRLKRDLELYEKSQAVRDSRIIKSIEDKTEIQRNNITHLILKNESGYDIRTWAIGKQNSLIIGKTSRIRVDVDLTTTAYSSLISKQHAILNRTDNGWYLEDLGSRNGTGLKRYSDNRKIKIGNAPIKVQSGDIIYIATTAILLK</sequence>
<dbReference type="PROSITE" id="PS50006">
    <property type="entry name" value="FHA_DOMAIN"/>
    <property type="match status" value="1"/>
</dbReference>
<evidence type="ECO:0000313" key="4">
    <source>
        <dbReference type="Proteomes" id="UP000284676"/>
    </source>
</evidence>
<feature type="transmembrane region" description="Helical" evidence="1">
    <location>
        <begin position="56"/>
        <end position="74"/>
    </location>
</feature>
<dbReference type="InterPro" id="IPR000253">
    <property type="entry name" value="FHA_dom"/>
</dbReference>
<dbReference type="InterPro" id="IPR008984">
    <property type="entry name" value="SMAD_FHA_dom_sf"/>
</dbReference>
<dbReference type="Gene3D" id="2.60.200.20">
    <property type="match status" value="1"/>
</dbReference>
<feature type="domain" description="FHA" evidence="2">
    <location>
        <begin position="136"/>
        <end position="184"/>
    </location>
</feature>
<name>A0A414PQ27_FUSMR</name>
<evidence type="ECO:0000259" key="2">
    <source>
        <dbReference type="PROSITE" id="PS50006"/>
    </source>
</evidence>